<dbReference type="PANTHER" id="PTHR22769">
    <property type="entry name" value="MUTT/NUDIX HYDROLASE"/>
    <property type="match status" value="1"/>
</dbReference>
<gene>
    <name evidence="5" type="primary">Necator_chrI.g1505</name>
    <name evidence="5" type="ORF">RB195_005379</name>
</gene>
<comment type="similarity">
    <text evidence="2">Belongs to the Nudix hydrolase family.</text>
</comment>
<name>A0ABR1BMH7_NECAM</name>
<organism evidence="5 6">
    <name type="scientific">Necator americanus</name>
    <name type="common">Human hookworm</name>
    <dbReference type="NCBI Taxonomy" id="51031"/>
    <lineage>
        <taxon>Eukaryota</taxon>
        <taxon>Metazoa</taxon>
        <taxon>Ecdysozoa</taxon>
        <taxon>Nematoda</taxon>
        <taxon>Chromadorea</taxon>
        <taxon>Rhabditida</taxon>
        <taxon>Rhabditina</taxon>
        <taxon>Rhabditomorpha</taxon>
        <taxon>Strongyloidea</taxon>
        <taxon>Ancylostomatidae</taxon>
        <taxon>Bunostominae</taxon>
        <taxon>Necator</taxon>
    </lineage>
</organism>
<reference evidence="5 6" key="1">
    <citation type="submission" date="2023-08" db="EMBL/GenBank/DDBJ databases">
        <title>A Necator americanus chromosomal reference genome.</title>
        <authorList>
            <person name="Ilik V."/>
            <person name="Petrzelkova K.J."/>
            <person name="Pardy F."/>
            <person name="Fuh T."/>
            <person name="Niatou-Singa F.S."/>
            <person name="Gouil Q."/>
            <person name="Baker L."/>
            <person name="Ritchie M.E."/>
            <person name="Jex A.R."/>
            <person name="Gazzola D."/>
            <person name="Li H."/>
            <person name="Toshio Fujiwara R."/>
            <person name="Zhan B."/>
            <person name="Aroian R.V."/>
            <person name="Pafco B."/>
            <person name="Schwarz E.M."/>
        </authorList>
    </citation>
    <scope>NUCLEOTIDE SEQUENCE [LARGE SCALE GENOMIC DNA]</scope>
    <source>
        <strain evidence="5 6">Aroian</strain>
        <tissue evidence="5">Whole animal</tissue>
    </source>
</reference>
<dbReference type="EMBL" id="JAVFWL010000001">
    <property type="protein sequence ID" value="KAK6727648.1"/>
    <property type="molecule type" value="Genomic_DNA"/>
</dbReference>
<dbReference type="InterPro" id="IPR000086">
    <property type="entry name" value="NUDIX_hydrolase_dom"/>
</dbReference>
<evidence type="ECO:0000256" key="1">
    <source>
        <dbReference type="ARBA" id="ARBA00022801"/>
    </source>
</evidence>
<dbReference type="Gene3D" id="3.90.79.10">
    <property type="entry name" value="Nucleoside Triphosphate Pyrophosphohydrolase"/>
    <property type="match status" value="1"/>
</dbReference>
<accession>A0ABR1BMH7</accession>
<feature type="region of interest" description="Disordered" evidence="3">
    <location>
        <begin position="41"/>
        <end position="60"/>
    </location>
</feature>
<keyword evidence="6" id="KW-1185">Reference proteome</keyword>
<dbReference type="Pfam" id="PF00293">
    <property type="entry name" value="NUDIX"/>
    <property type="match status" value="1"/>
</dbReference>
<evidence type="ECO:0000259" key="4">
    <source>
        <dbReference type="PROSITE" id="PS51462"/>
    </source>
</evidence>
<evidence type="ECO:0000313" key="6">
    <source>
        <dbReference type="Proteomes" id="UP001303046"/>
    </source>
</evidence>
<keyword evidence="1 2" id="KW-0378">Hydrolase</keyword>
<dbReference type="Proteomes" id="UP001303046">
    <property type="component" value="Unassembled WGS sequence"/>
</dbReference>
<dbReference type="InterPro" id="IPR020476">
    <property type="entry name" value="Nudix_hydrolase"/>
</dbReference>
<dbReference type="SUPFAM" id="SSF55811">
    <property type="entry name" value="Nudix"/>
    <property type="match status" value="1"/>
</dbReference>
<dbReference type="PANTHER" id="PTHR22769:SF56">
    <property type="entry name" value="8-OXO-DGDP PHOSPHATASE NUDT18"/>
    <property type="match status" value="1"/>
</dbReference>
<dbReference type="PROSITE" id="PS51462">
    <property type="entry name" value="NUDIX"/>
    <property type="match status" value="1"/>
</dbReference>
<dbReference type="InterPro" id="IPR020084">
    <property type="entry name" value="NUDIX_hydrolase_CS"/>
</dbReference>
<evidence type="ECO:0000256" key="2">
    <source>
        <dbReference type="RuleBase" id="RU003476"/>
    </source>
</evidence>
<evidence type="ECO:0000256" key="3">
    <source>
        <dbReference type="SAM" id="MobiDB-lite"/>
    </source>
</evidence>
<evidence type="ECO:0000313" key="5">
    <source>
        <dbReference type="EMBL" id="KAK6727648.1"/>
    </source>
</evidence>
<proteinExistence type="inferred from homology"/>
<comment type="caution">
    <text evidence="5">The sequence shown here is derived from an EMBL/GenBank/DDBJ whole genome shotgun (WGS) entry which is preliminary data.</text>
</comment>
<dbReference type="PROSITE" id="PS00893">
    <property type="entry name" value="NUDIX_BOX"/>
    <property type="match status" value="1"/>
</dbReference>
<dbReference type="InterPro" id="IPR015797">
    <property type="entry name" value="NUDIX_hydrolase-like_dom_sf"/>
</dbReference>
<dbReference type="PRINTS" id="PR00502">
    <property type="entry name" value="NUDIXFAMILY"/>
</dbReference>
<sequence>MWVSKKLRTGIKVDNVLIELIEEFCHLDHMVISDEEYIAESRDPTPEPTPEFIEGGDSPTQGILKNGKGPHNEKKKHLEGEVINEERVPDMQLGKCRYVRLHDNVNYVAAGIILRGDGPETEVLLIQEAKKTCYGKWYMPAGRVEAGETLENAVKREVREESGYECDVIELLSLEVQGSGWYRFSFYCEIASGELKTKPNQESLGAQWWSVDEVLGKKLPLRVKDFLPLLEQGLAYRNASHTDLPRILPMNINIPGLFMEFMIVRHSLDESRTEVLVHKSIKDEQMLLENDQPFPTVEFGFEYFFAMVVSKVYRHLLEEGGNVVFAPSHVVRIKCHPNPIQSLAHGISVRLYCQHKKCATKAVIRSPRYHWIPVDNKETREHFYMEKNQYRPTLRMV</sequence>
<feature type="domain" description="Nudix hydrolase" evidence="4">
    <location>
        <begin position="105"/>
        <end position="232"/>
    </location>
</feature>
<protein>
    <recommendedName>
        <fullName evidence="4">Nudix hydrolase domain-containing protein</fullName>
    </recommendedName>
</protein>